<dbReference type="InterPro" id="IPR050445">
    <property type="entry name" value="Bact_polysacc_biosynth/exp"/>
</dbReference>
<keyword evidence="8 10" id="KW-0472">Membrane</keyword>
<feature type="compositionally biased region" description="Low complexity" evidence="9">
    <location>
        <begin position="484"/>
        <end position="507"/>
    </location>
</feature>
<dbReference type="PANTHER" id="PTHR32309:SF13">
    <property type="entry name" value="FERRIC ENTEROBACTIN TRANSPORT PROTEIN FEPE"/>
    <property type="match status" value="1"/>
</dbReference>
<dbReference type="RefSeq" id="WP_082739988.1">
    <property type="nucleotide sequence ID" value="NZ_JAUSVM010000001.1"/>
</dbReference>
<keyword evidence="6" id="KW-0067">ATP-binding</keyword>
<reference evidence="12 13" key="1">
    <citation type="submission" date="2023-07" db="EMBL/GenBank/DDBJ databases">
        <title>Sequencing the genomes of 1000 actinobacteria strains.</title>
        <authorList>
            <person name="Klenk H.-P."/>
        </authorList>
    </citation>
    <scope>NUCLEOTIDE SEQUENCE [LARGE SCALE GENOMIC DNA]</scope>
    <source>
        <strain evidence="12 13">DSM 14785</strain>
    </source>
</reference>
<dbReference type="InterPro" id="IPR027417">
    <property type="entry name" value="P-loop_NTPase"/>
</dbReference>
<dbReference type="Pfam" id="PF10609">
    <property type="entry name" value="ParA"/>
    <property type="match status" value="1"/>
</dbReference>
<proteinExistence type="inferred from homology"/>
<dbReference type="Proteomes" id="UP001240250">
    <property type="component" value="Unassembled WGS sequence"/>
</dbReference>
<comment type="caution">
    <text evidence="12">The sequence shown here is derived from an EMBL/GenBank/DDBJ whole genome shotgun (WGS) entry which is preliminary data.</text>
</comment>
<dbReference type="PANTHER" id="PTHR32309">
    <property type="entry name" value="TYROSINE-PROTEIN KINASE"/>
    <property type="match status" value="1"/>
</dbReference>
<gene>
    <name evidence="12" type="ORF">JO380_000987</name>
</gene>
<keyword evidence="5" id="KW-0547">Nucleotide-binding</keyword>
<dbReference type="EMBL" id="JAUSVM010000001">
    <property type="protein sequence ID" value="MDQ0424606.1"/>
    <property type="molecule type" value="Genomic_DNA"/>
</dbReference>
<dbReference type="InterPro" id="IPR033756">
    <property type="entry name" value="YlxH/NBP35"/>
</dbReference>
<feature type="region of interest" description="Disordered" evidence="9">
    <location>
        <begin position="449"/>
        <end position="535"/>
    </location>
</feature>
<feature type="transmembrane region" description="Helical" evidence="10">
    <location>
        <begin position="175"/>
        <end position="194"/>
    </location>
</feature>
<accession>A0ABU0GGX0</accession>
<dbReference type="InterPro" id="IPR003856">
    <property type="entry name" value="LPS_length_determ_N"/>
</dbReference>
<comment type="similarity">
    <text evidence="2">Belongs to the CpsC/CapA family.</text>
</comment>
<dbReference type="InterPro" id="IPR005702">
    <property type="entry name" value="Wzc-like_C"/>
</dbReference>
<evidence type="ECO:0000313" key="13">
    <source>
        <dbReference type="Proteomes" id="UP001240250"/>
    </source>
</evidence>
<sequence length="535" mass="55594">MDLRDYVSVLRKRWVVVALAVAVGLLAALGVNVLTTPVYTAATQLYVSVPAASTTADLLQGSSFTRQQVASYTKLVTTPTVLGPVIDDLALDMRADDLAQRVEVDSPLNSSLINIRVSDESPAVAAALANAISEQFRTVVVDIERPDGGGASTVKLTIVRDAAAPSAPSAPNTRLVLLLGLVGGLVVGVAGALVREVLDTRIRDEAGVAQVTDSAVIGVIVYDEDAASRPLIVQSDPHSPRAEAFRRLRTNVQFLDVADRPSSIVVTSSLPGEGKSTTTINLAIALADAGTRVALVDADLRRPSVARYLGIEGEVGLTTVLIGRATLEDVVQPFGNGFLDVLPAGQIPPNPSELLGSKAMTALLARLVSQYDVVLLDAPPLLPVTDAAVLSRSAGGAIVLVGAGVVTRGQLAESMGALSKVDAHVLGVVVNREPRRQGESSYRYYRYGAPEPVTDRGRAGRRSGGVGSRWPGRQATDGAGGAQGEAPAPSSGAPGPATTPDPAGGVAVPWEPVLTVDAGAEAEQREVRPHHARRR</sequence>
<evidence type="ECO:0000256" key="7">
    <source>
        <dbReference type="ARBA" id="ARBA00022989"/>
    </source>
</evidence>
<dbReference type="NCBIfam" id="TIGR01007">
    <property type="entry name" value="eps_fam"/>
    <property type="match status" value="1"/>
</dbReference>
<dbReference type="Gene3D" id="3.40.50.300">
    <property type="entry name" value="P-loop containing nucleotide triphosphate hydrolases"/>
    <property type="match status" value="1"/>
</dbReference>
<protein>
    <submittedName>
        <fullName evidence="12">Capsular exopolysaccharide synthesis family protein</fullName>
    </submittedName>
</protein>
<evidence type="ECO:0000313" key="12">
    <source>
        <dbReference type="EMBL" id="MDQ0424606.1"/>
    </source>
</evidence>
<evidence type="ECO:0000259" key="11">
    <source>
        <dbReference type="Pfam" id="PF02706"/>
    </source>
</evidence>
<evidence type="ECO:0000256" key="5">
    <source>
        <dbReference type="ARBA" id="ARBA00022741"/>
    </source>
</evidence>
<evidence type="ECO:0000256" key="8">
    <source>
        <dbReference type="ARBA" id="ARBA00023136"/>
    </source>
</evidence>
<comment type="subcellular location">
    <subcellularLocation>
        <location evidence="1">Cell membrane</location>
        <topology evidence="1">Multi-pass membrane protein</topology>
    </subcellularLocation>
</comment>
<feature type="domain" description="Polysaccharide chain length determinant N-terminal" evidence="11">
    <location>
        <begin position="1"/>
        <end position="89"/>
    </location>
</feature>
<evidence type="ECO:0000256" key="4">
    <source>
        <dbReference type="ARBA" id="ARBA00022692"/>
    </source>
</evidence>
<evidence type="ECO:0000256" key="3">
    <source>
        <dbReference type="ARBA" id="ARBA00022475"/>
    </source>
</evidence>
<evidence type="ECO:0000256" key="2">
    <source>
        <dbReference type="ARBA" id="ARBA00006683"/>
    </source>
</evidence>
<name>A0ABU0GGX0_9CELL</name>
<dbReference type="Pfam" id="PF02706">
    <property type="entry name" value="Wzz"/>
    <property type="match status" value="1"/>
</dbReference>
<dbReference type="SUPFAM" id="SSF52540">
    <property type="entry name" value="P-loop containing nucleoside triphosphate hydrolases"/>
    <property type="match status" value="1"/>
</dbReference>
<keyword evidence="7 10" id="KW-1133">Transmembrane helix</keyword>
<evidence type="ECO:0000256" key="10">
    <source>
        <dbReference type="SAM" id="Phobius"/>
    </source>
</evidence>
<keyword evidence="13" id="KW-1185">Reference proteome</keyword>
<dbReference type="CDD" id="cd05387">
    <property type="entry name" value="BY-kinase"/>
    <property type="match status" value="1"/>
</dbReference>
<evidence type="ECO:0000256" key="9">
    <source>
        <dbReference type="SAM" id="MobiDB-lite"/>
    </source>
</evidence>
<keyword evidence="3" id="KW-1003">Cell membrane</keyword>
<evidence type="ECO:0000256" key="1">
    <source>
        <dbReference type="ARBA" id="ARBA00004651"/>
    </source>
</evidence>
<keyword evidence="4 10" id="KW-0812">Transmembrane</keyword>
<evidence type="ECO:0000256" key="6">
    <source>
        <dbReference type="ARBA" id="ARBA00022840"/>
    </source>
</evidence>
<organism evidence="12 13">
    <name type="scientific">Cellulomonas iranensis</name>
    <dbReference type="NCBI Taxonomy" id="76862"/>
    <lineage>
        <taxon>Bacteria</taxon>
        <taxon>Bacillati</taxon>
        <taxon>Actinomycetota</taxon>
        <taxon>Actinomycetes</taxon>
        <taxon>Micrococcales</taxon>
        <taxon>Cellulomonadaceae</taxon>
        <taxon>Cellulomonas</taxon>
    </lineage>
</organism>